<dbReference type="Pfam" id="PF00067">
    <property type="entry name" value="p450"/>
    <property type="match status" value="1"/>
</dbReference>
<dbReference type="EMBL" id="BAABJP010000019">
    <property type="protein sequence ID" value="GAA5159622.1"/>
    <property type="molecule type" value="Genomic_DNA"/>
</dbReference>
<keyword evidence="3" id="KW-0349">Heme</keyword>
<comment type="similarity">
    <text evidence="2 3">Belongs to the cytochrome P450 family.</text>
</comment>
<dbReference type="InterPro" id="IPR050121">
    <property type="entry name" value="Cytochrome_P450_monoxygenase"/>
</dbReference>
<keyword evidence="3" id="KW-0503">Monooxygenase</keyword>
<evidence type="ECO:0000256" key="1">
    <source>
        <dbReference type="ARBA" id="ARBA00001971"/>
    </source>
</evidence>
<keyword evidence="3" id="KW-0560">Oxidoreductase</keyword>
<gene>
    <name evidence="4" type="ORF">GCM10023321_41040</name>
</gene>
<accession>A0ABP9QCK2</accession>
<evidence type="ECO:0000256" key="2">
    <source>
        <dbReference type="ARBA" id="ARBA00010617"/>
    </source>
</evidence>
<evidence type="ECO:0000313" key="4">
    <source>
        <dbReference type="EMBL" id="GAA5159622.1"/>
    </source>
</evidence>
<reference evidence="5" key="1">
    <citation type="journal article" date="2019" name="Int. J. Syst. Evol. Microbiol.">
        <title>The Global Catalogue of Microorganisms (GCM) 10K type strain sequencing project: providing services to taxonomists for standard genome sequencing and annotation.</title>
        <authorList>
            <consortium name="The Broad Institute Genomics Platform"/>
            <consortium name="The Broad Institute Genome Sequencing Center for Infectious Disease"/>
            <person name="Wu L."/>
            <person name="Ma J."/>
        </authorList>
    </citation>
    <scope>NUCLEOTIDE SEQUENCE [LARGE SCALE GENOMIC DNA]</scope>
    <source>
        <strain evidence="5">JCM 18303</strain>
    </source>
</reference>
<organism evidence="4 5">
    <name type="scientific">Pseudonocardia eucalypti</name>
    <dbReference type="NCBI Taxonomy" id="648755"/>
    <lineage>
        <taxon>Bacteria</taxon>
        <taxon>Bacillati</taxon>
        <taxon>Actinomycetota</taxon>
        <taxon>Actinomycetes</taxon>
        <taxon>Pseudonocardiales</taxon>
        <taxon>Pseudonocardiaceae</taxon>
        <taxon>Pseudonocardia</taxon>
    </lineage>
</organism>
<comment type="cofactor">
    <cofactor evidence="1">
        <name>heme</name>
        <dbReference type="ChEBI" id="CHEBI:30413"/>
    </cofactor>
</comment>
<dbReference type="PANTHER" id="PTHR24305">
    <property type="entry name" value="CYTOCHROME P450"/>
    <property type="match status" value="1"/>
</dbReference>
<dbReference type="InterPro" id="IPR036396">
    <property type="entry name" value="Cyt_P450_sf"/>
</dbReference>
<keyword evidence="5" id="KW-1185">Reference proteome</keyword>
<evidence type="ECO:0000313" key="5">
    <source>
        <dbReference type="Proteomes" id="UP001428817"/>
    </source>
</evidence>
<dbReference type="Proteomes" id="UP001428817">
    <property type="component" value="Unassembled WGS sequence"/>
</dbReference>
<dbReference type="InterPro" id="IPR001128">
    <property type="entry name" value="Cyt_P450"/>
</dbReference>
<protein>
    <submittedName>
        <fullName evidence="4">Cytochrome P450</fullName>
    </submittedName>
</protein>
<comment type="caution">
    <text evidence="4">The sequence shown here is derived from an EMBL/GenBank/DDBJ whole genome shotgun (WGS) entry which is preliminary data.</text>
</comment>
<keyword evidence="3" id="KW-0479">Metal-binding</keyword>
<sequence length="411" mass="45253">MNANGLRFAFRTVAFLDSIADDPRGLVELGAGRLLVWHPEALGQIFRADKDMSLASSDTLRPLVGDRSLLFANGPRHRAYRRVVGDRLRGNRADYRDAIAEATEHAVRDLLSAGGVSLPDWTRLLTLRIIARIVLGDTPDALLRMFATWVESALGTRRRTLLYRYFRVHAPSPWRTFLSRRADVDQCLLATVRRNRPGALVDPLRDPDGPLGELDDGELRDQVVSLLFAGHETTASAVAATLFWLERHPGIRDGIRDELAATGDDGSSADRVPLLDAACRESLRLSPPAMLAGNRVPGEDIRLLDRPVAAGTELTPCIYLAHRQYPNPGTFDPGRFAAARPSGHEYLPFGGGTRRCLGADLAMLELRMVVAAVLRRVDLTCVNPRAGRPTVRGPAMGVSRDLRMVARPCRR</sequence>
<proteinExistence type="inferred from homology"/>
<name>A0ABP9QCK2_9PSEU</name>
<dbReference type="PRINTS" id="PR00385">
    <property type="entry name" value="P450"/>
</dbReference>
<dbReference type="PRINTS" id="PR00463">
    <property type="entry name" value="EP450I"/>
</dbReference>
<dbReference type="PANTHER" id="PTHR24305:SF166">
    <property type="entry name" value="CYTOCHROME P450 12A4, MITOCHONDRIAL-RELATED"/>
    <property type="match status" value="1"/>
</dbReference>
<keyword evidence="3" id="KW-0408">Iron</keyword>
<dbReference type="Gene3D" id="1.10.630.10">
    <property type="entry name" value="Cytochrome P450"/>
    <property type="match status" value="1"/>
</dbReference>
<evidence type="ECO:0000256" key="3">
    <source>
        <dbReference type="RuleBase" id="RU000461"/>
    </source>
</evidence>
<dbReference type="InterPro" id="IPR002401">
    <property type="entry name" value="Cyt_P450_E_grp-I"/>
</dbReference>
<dbReference type="SUPFAM" id="SSF48264">
    <property type="entry name" value="Cytochrome P450"/>
    <property type="match status" value="1"/>
</dbReference>
<dbReference type="PROSITE" id="PS00086">
    <property type="entry name" value="CYTOCHROME_P450"/>
    <property type="match status" value="1"/>
</dbReference>
<dbReference type="InterPro" id="IPR017972">
    <property type="entry name" value="Cyt_P450_CS"/>
</dbReference>
<dbReference type="RefSeq" id="WP_185063345.1">
    <property type="nucleotide sequence ID" value="NZ_BAABJP010000019.1"/>
</dbReference>